<dbReference type="EMBL" id="JBHTKH010000001">
    <property type="protein sequence ID" value="MFD1052805.1"/>
    <property type="molecule type" value="Genomic_DNA"/>
</dbReference>
<name>A0ABW3MTM9_9MICO</name>
<organism evidence="2 3">
    <name type="scientific">Terrabacter terrigena</name>
    <dbReference type="NCBI Taxonomy" id="574718"/>
    <lineage>
        <taxon>Bacteria</taxon>
        <taxon>Bacillati</taxon>
        <taxon>Actinomycetota</taxon>
        <taxon>Actinomycetes</taxon>
        <taxon>Micrococcales</taxon>
        <taxon>Intrasporangiaceae</taxon>
        <taxon>Terrabacter</taxon>
    </lineage>
</organism>
<accession>A0ABW3MTM9</accession>
<protein>
    <submittedName>
        <fullName evidence="2">DUF4184 family protein</fullName>
    </submittedName>
</protein>
<comment type="caution">
    <text evidence="2">The sequence shown here is derived from an EMBL/GenBank/DDBJ whole genome shotgun (WGS) entry which is preliminary data.</text>
</comment>
<dbReference type="RefSeq" id="WP_386049990.1">
    <property type="nucleotide sequence ID" value="NZ_JBHTKH010000001.1"/>
</dbReference>
<keyword evidence="1" id="KW-0812">Transmembrane</keyword>
<evidence type="ECO:0000313" key="3">
    <source>
        <dbReference type="Proteomes" id="UP001597046"/>
    </source>
</evidence>
<feature type="transmembrane region" description="Helical" evidence="1">
    <location>
        <begin position="51"/>
        <end position="71"/>
    </location>
</feature>
<sequence>MPFTPSHAIVAVPLQRLGLPFAAVAAGAMTPDVAVFLPGVVDYGTTHSLRGVLTVDAALAVVLVLVWWVWLRGPVVDVAPAALRHRVDVRGQQPRGSLRWWALVVAGALLGAATHVGWDAFTHPGAWGPEHLPVLRTQVGPLSLTKWLQYASGVLGLAGLLAWSWRQLRSRPAVPGEPQVLAGRSALRALPVVGAGLGVAVSIATAGSADGLHRALVRAVTSGGVGGALGVLTLAAGWTVMRRLERSRPGTVRPPAREGSTDR</sequence>
<feature type="transmembrane region" description="Helical" evidence="1">
    <location>
        <begin position="215"/>
        <end position="238"/>
    </location>
</feature>
<keyword evidence="1" id="KW-0472">Membrane</keyword>
<dbReference type="Proteomes" id="UP001597046">
    <property type="component" value="Unassembled WGS sequence"/>
</dbReference>
<feature type="transmembrane region" description="Helical" evidence="1">
    <location>
        <begin position="186"/>
        <end position="209"/>
    </location>
</feature>
<feature type="transmembrane region" description="Helical" evidence="1">
    <location>
        <begin position="100"/>
        <end position="118"/>
    </location>
</feature>
<keyword evidence="3" id="KW-1185">Reference proteome</keyword>
<feature type="transmembrane region" description="Helical" evidence="1">
    <location>
        <begin position="147"/>
        <end position="165"/>
    </location>
</feature>
<reference evidence="3" key="1">
    <citation type="journal article" date="2019" name="Int. J. Syst. Evol. Microbiol.">
        <title>The Global Catalogue of Microorganisms (GCM) 10K type strain sequencing project: providing services to taxonomists for standard genome sequencing and annotation.</title>
        <authorList>
            <consortium name="The Broad Institute Genomics Platform"/>
            <consortium name="The Broad Institute Genome Sequencing Center for Infectious Disease"/>
            <person name="Wu L."/>
            <person name="Ma J."/>
        </authorList>
    </citation>
    <scope>NUCLEOTIDE SEQUENCE [LARGE SCALE GENOMIC DNA]</scope>
    <source>
        <strain evidence="3">CCUG 57508</strain>
    </source>
</reference>
<gene>
    <name evidence="2" type="ORF">ACFQ2V_00685</name>
</gene>
<evidence type="ECO:0000313" key="2">
    <source>
        <dbReference type="EMBL" id="MFD1052805.1"/>
    </source>
</evidence>
<dbReference type="Pfam" id="PF13803">
    <property type="entry name" value="DUF4184"/>
    <property type="match status" value="1"/>
</dbReference>
<evidence type="ECO:0000256" key="1">
    <source>
        <dbReference type="SAM" id="Phobius"/>
    </source>
</evidence>
<proteinExistence type="predicted"/>
<dbReference type="InterPro" id="IPR025238">
    <property type="entry name" value="DUF4184"/>
</dbReference>
<keyword evidence="1" id="KW-1133">Transmembrane helix</keyword>